<dbReference type="PANTHER" id="PTHR10434:SF11">
    <property type="entry name" value="1-ACYL-SN-GLYCEROL-3-PHOSPHATE ACYLTRANSFERASE"/>
    <property type="match status" value="1"/>
</dbReference>
<keyword evidence="6" id="KW-0812">Transmembrane</keyword>
<dbReference type="GO" id="GO:0003841">
    <property type="term" value="F:1-acylglycerol-3-phosphate O-acyltransferase activity"/>
    <property type="evidence" value="ECO:0007669"/>
    <property type="project" value="UniProtKB-UniRule"/>
</dbReference>
<reference evidence="8" key="1">
    <citation type="submission" date="2022-11" db="UniProtKB">
        <authorList>
            <consortium name="EnsemblMetazoa"/>
        </authorList>
    </citation>
    <scope>IDENTIFICATION</scope>
</reference>
<dbReference type="Pfam" id="PF01553">
    <property type="entry name" value="Acyltransferase"/>
    <property type="match status" value="1"/>
</dbReference>
<dbReference type="AlphaFoldDB" id="A0A913Z5C9"/>
<protein>
    <recommendedName>
        <fullName evidence="5">1-acyl-sn-glycerol-3-phosphate acyltransferase</fullName>
        <ecNumber evidence="5">2.3.1.51</ecNumber>
    </recommendedName>
</protein>
<dbReference type="SMART" id="SM00563">
    <property type="entry name" value="PlsC"/>
    <property type="match status" value="1"/>
</dbReference>
<dbReference type="GeneID" id="119720383"/>
<keyword evidence="5" id="KW-1208">Phospholipid metabolism</keyword>
<evidence type="ECO:0000256" key="1">
    <source>
        <dbReference type="ARBA" id="ARBA00004728"/>
    </source>
</evidence>
<dbReference type="RefSeq" id="XP_038045971.1">
    <property type="nucleotide sequence ID" value="XM_038190043.1"/>
</dbReference>
<keyword evidence="4 5" id="KW-0012">Acyltransferase</keyword>
<comment type="catalytic activity">
    <reaction evidence="5">
        <text>a 1-acyl-sn-glycero-3-phosphate + an acyl-CoA = a 1,2-diacyl-sn-glycero-3-phosphate + CoA</text>
        <dbReference type="Rhea" id="RHEA:19709"/>
        <dbReference type="ChEBI" id="CHEBI:57287"/>
        <dbReference type="ChEBI" id="CHEBI:57970"/>
        <dbReference type="ChEBI" id="CHEBI:58342"/>
        <dbReference type="ChEBI" id="CHEBI:58608"/>
        <dbReference type="EC" id="2.3.1.51"/>
    </reaction>
</comment>
<keyword evidence="5" id="KW-0594">Phospholipid biosynthesis</keyword>
<evidence type="ECO:0000313" key="9">
    <source>
        <dbReference type="Proteomes" id="UP000887568"/>
    </source>
</evidence>
<dbReference type="OrthoDB" id="202234at2759"/>
<feature type="domain" description="Phospholipid/glycerol acyltransferase" evidence="7">
    <location>
        <begin position="105"/>
        <end position="231"/>
    </location>
</feature>
<sequence>MESDSESITPSSPMDFVGTVLITGLVLYLVLLLTSRTVRFQTKYYLYNCCYPAIGCVAIPFMLLKPGDVDNIRWPALFTRLTVKHLFGIKVSATGLEHLKSDKPYIVVCNHQSTIDHIAMMEYWPDRCSIMMKNSVKYLGPVGLAAMLSGVIFVSRTNREKAKVALENTVKIIKEQNAKVWVFPEGTRKLSKKNLPQEEKKVEYFLPFKKGAFNLAIQAQVPIVPIVFSCQESFFSFRHKRFTSGAYKMTVLKPISTVGMTLDDVPEFTEKVRDMMISTFIGTSALKTD</sequence>
<dbReference type="RefSeq" id="XP_038045970.1">
    <property type="nucleotide sequence ID" value="XM_038190042.1"/>
</dbReference>
<evidence type="ECO:0000256" key="4">
    <source>
        <dbReference type="ARBA" id="ARBA00023315"/>
    </source>
</evidence>
<organism evidence="8 9">
    <name type="scientific">Patiria miniata</name>
    <name type="common">Bat star</name>
    <name type="synonym">Asterina miniata</name>
    <dbReference type="NCBI Taxonomy" id="46514"/>
    <lineage>
        <taxon>Eukaryota</taxon>
        <taxon>Metazoa</taxon>
        <taxon>Echinodermata</taxon>
        <taxon>Eleutherozoa</taxon>
        <taxon>Asterozoa</taxon>
        <taxon>Asteroidea</taxon>
        <taxon>Valvatacea</taxon>
        <taxon>Valvatida</taxon>
        <taxon>Asterinidae</taxon>
        <taxon>Patiria</taxon>
    </lineage>
</organism>
<comment type="domain">
    <text evidence="5">The HXXXXD motif is essential for acyltransferase activity and may constitute the binding site for the phosphate moiety of the glycerol-3-phosphate.</text>
</comment>
<keyword evidence="5" id="KW-0444">Lipid biosynthesis</keyword>
<evidence type="ECO:0000256" key="3">
    <source>
        <dbReference type="ARBA" id="ARBA00022679"/>
    </source>
</evidence>
<dbReference type="GO" id="GO:0016020">
    <property type="term" value="C:membrane"/>
    <property type="evidence" value="ECO:0007669"/>
    <property type="project" value="InterPro"/>
</dbReference>
<evidence type="ECO:0000256" key="5">
    <source>
        <dbReference type="RuleBase" id="RU361267"/>
    </source>
</evidence>
<evidence type="ECO:0000256" key="2">
    <source>
        <dbReference type="ARBA" id="ARBA00008655"/>
    </source>
</evidence>
<dbReference type="GO" id="GO:0006654">
    <property type="term" value="P:phosphatidic acid biosynthetic process"/>
    <property type="evidence" value="ECO:0007669"/>
    <property type="project" value="TreeGrafter"/>
</dbReference>
<keyword evidence="6" id="KW-1133">Transmembrane helix</keyword>
<evidence type="ECO:0000259" key="7">
    <source>
        <dbReference type="SMART" id="SM00563"/>
    </source>
</evidence>
<dbReference type="EnsemblMetazoa" id="XM_038190045.1">
    <property type="protein sequence ID" value="XP_038045973.1"/>
    <property type="gene ID" value="LOC119720383"/>
</dbReference>
<dbReference type="CDD" id="cd07989">
    <property type="entry name" value="LPLAT_AGPAT-like"/>
    <property type="match status" value="1"/>
</dbReference>
<comment type="similarity">
    <text evidence="2 5">Belongs to the 1-acyl-sn-glycerol-3-phosphate acyltransferase family.</text>
</comment>
<name>A0A913Z5C9_PATMI</name>
<dbReference type="EnsemblMetazoa" id="XM_038190042.1">
    <property type="protein sequence ID" value="XP_038045970.1"/>
    <property type="gene ID" value="LOC119720383"/>
</dbReference>
<dbReference type="Proteomes" id="UP000887568">
    <property type="component" value="Unplaced"/>
</dbReference>
<feature type="transmembrane region" description="Helical" evidence="6">
    <location>
        <begin position="45"/>
        <end position="64"/>
    </location>
</feature>
<keyword evidence="5" id="KW-0443">Lipid metabolism</keyword>
<evidence type="ECO:0000313" key="8">
    <source>
        <dbReference type="EnsemblMetazoa" id="XP_038045970.1"/>
    </source>
</evidence>
<dbReference type="InterPro" id="IPR004552">
    <property type="entry name" value="AGP_acyltrans"/>
</dbReference>
<keyword evidence="3 5" id="KW-0808">Transferase</keyword>
<comment type="pathway">
    <text evidence="1">Phospholipid metabolism; CDP-diacylglycerol biosynthesis; CDP-diacylglycerol from sn-glycerol 3-phosphate: step 2/3.</text>
</comment>
<dbReference type="EC" id="2.3.1.51" evidence="5"/>
<feature type="transmembrane region" description="Helical" evidence="6">
    <location>
        <begin position="138"/>
        <end position="155"/>
    </location>
</feature>
<keyword evidence="6" id="KW-0472">Membrane</keyword>
<evidence type="ECO:0000256" key="6">
    <source>
        <dbReference type="SAM" id="Phobius"/>
    </source>
</evidence>
<keyword evidence="9" id="KW-1185">Reference proteome</keyword>
<dbReference type="NCBIfam" id="TIGR00530">
    <property type="entry name" value="AGP_acyltrn"/>
    <property type="match status" value="1"/>
</dbReference>
<dbReference type="EnsemblMetazoa" id="XM_038190043.1">
    <property type="protein sequence ID" value="XP_038045971.1"/>
    <property type="gene ID" value="LOC119720383"/>
</dbReference>
<dbReference type="OMA" id="LLYQWSM"/>
<dbReference type="SUPFAM" id="SSF69593">
    <property type="entry name" value="Glycerol-3-phosphate (1)-acyltransferase"/>
    <property type="match status" value="1"/>
</dbReference>
<proteinExistence type="inferred from homology"/>
<dbReference type="GO" id="GO:0005783">
    <property type="term" value="C:endoplasmic reticulum"/>
    <property type="evidence" value="ECO:0007669"/>
    <property type="project" value="TreeGrafter"/>
</dbReference>
<dbReference type="InterPro" id="IPR002123">
    <property type="entry name" value="Plipid/glycerol_acylTrfase"/>
</dbReference>
<dbReference type="PANTHER" id="PTHR10434">
    <property type="entry name" value="1-ACYL-SN-GLYCEROL-3-PHOSPHATE ACYLTRANSFERASE"/>
    <property type="match status" value="1"/>
</dbReference>
<accession>A0A913Z5C9</accession>
<feature type="transmembrane region" description="Helical" evidence="6">
    <location>
        <begin position="16"/>
        <end position="33"/>
    </location>
</feature>
<dbReference type="RefSeq" id="XP_038045973.1">
    <property type="nucleotide sequence ID" value="XM_038190045.1"/>
</dbReference>